<feature type="region of interest" description="Disordered" evidence="1">
    <location>
        <begin position="187"/>
        <end position="206"/>
    </location>
</feature>
<reference evidence="2 3" key="1">
    <citation type="submission" date="2018-11" db="EMBL/GenBank/DDBJ databases">
        <authorList>
            <consortium name="Pathogen Informatics"/>
        </authorList>
    </citation>
    <scope>NUCLEOTIDE SEQUENCE [LARGE SCALE GENOMIC DNA]</scope>
</reference>
<reference evidence="4" key="2">
    <citation type="submission" date="2019-09" db="UniProtKB">
        <authorList>
            <consortium name="WormBaseParasite"/>
        </authorList>
    </citation>
    <scope>IDENTIFICATION</scope>
</reference>
<feature type="region of interest" description="Disordered" evidence="1">
    <location>
        <begin position="70"/>
        <end position="125"/>
    </location>
</feature>
<gene>
    <name evidence="2" type="ORF">HPBE_LOCUS11426</name>
</gene>
<name>A0A183FTL4_HELPZ</name>
<dbReference type="AlphaFoldDB" id="A0A183FTL4"/>
<organism evidence="3 4">
    <name type="scientific">Heligmosomoides polygyrus</name>
    <name type="common">Parasitic roundworm</name>
    <dbReference type="NCBI Taxonomy" id="6339"/>
    <lineage>
        <taxon>Eukaryota</taxon>
        <taxon>Metazoa</taxon>
        <taxon>Ecdysozoa</taxon>
        <taxon>Nematoda</taxon>
        <taxon>Chromadorea</taxon>
        <taxon>Rhabditida</taxon>
        <taxon>Rhabditina</taxon>
        <taxon>Rhabditomorpha</taxon>
        <taxon>Strongyloidea</taxon>
        <taxon>Heligmosomidae</taxon>
        <taxon>Heligmosomoides</taxon>
    </lineage>
</organism>
<feature type="compositionally biased region" description="Low complexity" evidence="1">
    <location>
        <begin position="112"/>
        <end position="122"/>
    </location>
</feature>
<evidence type="ECO:0000313" key="3">
    <source>
        <dbReference type="Proteomes" id="UP000050761"/>
    </source>
</evidence>
<protein>
    <submittedName>
        <fullName evidence="2 4">Uncharacterized protein</fullName>
    </submittedName>
</protein>
<evidence type="ECO:0000256" key="1">
    <source>
        <dbReference type="SAM" id="MobiDB-lite"/>
    </source>
</evidence>
<accession>A0A3P8CK79</accession>
<dbReference type="WBParaSite" id="HPBE_0001142501-mRNA-1">
    <property type="protein sequence ID" value="HPBE_0001142501-mRNA-1"/>
    <property type="gene ID" value="HPBE_0001142501"/>
</dbReference>
<evidence type="ECO:0000313" key="2">
    <source>
        <dbReference type="EMBL" id="VDO88558.1"/>
    </source>
</evidence>
<evidence type="ECO:0000313" key="4">
    <source>
        <dbReference type="WBParaSite" id="HPBE_0001142501-mRNA-1"/>
    </source>
</evidence>
<feature type="compositionally biased region" description="Polar residues" evidence="1">
    <location>
        <begin position="79"/>
        <end position="111"/>
    </location>
</feature>
<sequence>MFLSHLIFGTFLFNFRLPDSFSLSKSNIGQWKRIRREKSFQLFPRVSSEKSGSPEAMTLSITVNLSDQDAAPSGVNAAPNISTKPTPGRRSQLSERNPGQQDNSAASLTRNPTSTTAAPSKTSEVDVTRTVIQRDGGAPLRAVREKLNSAVHESFALARRRSTSADSLTDRISPSLAQRIRPVLDEGRHDQQQQTKDGCRLPTANANGCDRSTSEWRIDVKSGESSELEKWKKRVRSASFSLLLRQRPSACKHSVGLFV</sequence>
<accession>A0A183FTL4</accession>
<keyword evidence="3" id="KW-1185">Reference proteome</keyword>
<dbReference type="EMBL" id="UZAH01027100">
    <property type="protein sequence ID" value="VDO88558.1"/>
    <property type="molecule type" value="Genomic_DNA"/>
</dbReference>
<proteinExistence type="predicted"/>
<dbReference type="Proteomes" id="UP000050761">
    <property type="component" value="Unassembled WGS sequence"/>
</dbReference>